<sequence length="306" mass="33341">MADEQELSVPSELPEPAAIAPEAEEAEAPETILDPGDQTEQERQGEGDEGEPPLLEYVQVERNGKQYQVPKELEGEFLMQSDYTKKTQTVAERAKELDAREAAIGKQSEATEAELDARATLRTIETTLAEYAKLSPQDWQAHMQADPLGTQQHRMQYEDLKAQKAELEGKISQAQTERTEKAQQDLAKRVQETLDAAMTIIPGITAETRGPAIDKLVAFANSEGIPEQVLKDNWSPTLLGLLHKAHIGSLAIAKQSAPKPAPTAPVAPLTTVRTATSPQATRSLGDIAKSDDMEAYAAARAAGRRR</sequence>
<evidence type="ECO:0000313" key="3">
    <source>
        <dbReference type="EMBL" id="MFC3706051.1"/>
    </source>
</evidence>
<evidence type="ECO:0000256" key="1">
    <source>
        <dbReference type="SAM" id="Coils"/>
    </source>
</evidence>
<name>A0ABV7X5D6_9HYPH</name>
<accession>A0ABV7X5D6</accession>
<gene>
    <name evidence="3" type="ORF">ACFOOL_14960</name>
</gene>
<dbReference type="Proteomes" id="UP001595613">
    <property type="component" value="Unassembled WGS sequence"/>
</dbReference>
<protein>
    <recommendedName>
        <fullName evidence="5">Scaffolding protein</fullName>
    </recommendedName>
</protein>
<dbReference type="EMBL" id="JBHRYD010000014">
    <property type="protein sequence ID" value="MFC3706051.1"/>
    <property type="molecule type" value="Genomic_DNA"/>
</dbReference>
<dbReference type="RefSeq" id="WP_380098090.1">
    <property type="nucleotide sequence ID" value="NZ_JBHRYD010000014.1"/>
</dbReference>
<feature type="region of interest" description="Disordered" evidence="2">
    <location>
        <begin position="1"/>
        <end position="54"/>
    </location>
</feature>
<proteinExistence type="predicted"/>
<feature type="region of interest" description="Disordered" evidence="2">
    <location>
        <begin position="257"/>
        <end position="287"/>
    </location>
</feature>
<evidence type="ECO:0000313" key="4">
    <source>
        <dbReference type="Proteomes" id="UP001595613"/>
    </source>
</evidence>
<organism evidence="3 4">
    <name type="scientific">Devosia honganensis</name>
    <dbReference type="NCBI Taxonomy" id="1610527"/>
    <lineage>
        <taxon>Bacteria</taxon>
        <taxon>Pseudomonadati</taxon>
        <taxon>Pseudomonadota</taxon>
        <taxon>Alphaproteobacteria</taxon>
        <taxon>Hyphomicrobiales</taxon>
        <taxon>Devosiaceae</taxon>
        <taxon>Devosia</taxon>
    </lineage>
</organism>
<evidence type="ECO:0000256" key="2">
    <source>
        <dbReference type="SAM" id="MobiDB-lite"/>
    </source>
</evidence>
<feature type="coiled-coil region" evidence="1">
    <location>
        <begin position="150"/>
        <end position="184"/>
    </location>
</feature>
<keyword evidence="4" id="KW-1185">Reference proteome</keyword>
<keyword evidence="1" id="KW-0175">Coiled coil</keyword>
<feature type="compositionally biased region" description="Low complexity" evidence="2">
    <location>
        <begin position="266"/>
        <end position="276"/>
    </location>
</feature>
<reference evidence="4" key="1">
    <citation type="journal article" date="2019" name="Int. J. Syst. Evol. Microbiol.">
        <title>The Global Catalogue of Microorganisms (GCM) 10K type strain sequencing project: providing services to taxonomists for standard genome sequencing and annotation.</title>
        <authorList>
            <consortium name="The Broad Institute Genomics Platform"/>
            <consortium name="The Broad Institute Genome Sequencing Center for Infectious Disease"/>
            <person name="Wu L."/>
            <person name="Ma J."/>
        </authorList>
    </citation>
    <scope>NUCLEOTIDE SEQUENCE [LARGE SCALE GENOMIC DNA]</scope>
    <source>
        <strain evidence="4">KCTC 42281</strain>
    </source>
</reference>
<evidence type="ECO:0008006" key="5">
    <source>
        <dbReference type="Google" id="ProtNLM"/>
    </source>
</evidence>
<comment type="caution">
    <text evidence="3">The sequence shown here is derived from an EMBL/GenBank/DDBJ whole genome shotgun (WGS) entry which is preliminary data.</text>
</comment>